<gene>
    <name evidence="2" type="ORF">EJV47_22050</name>
</gene>
<evidence type="ECO:0000313" key="3">
    <source>
        <dbReference type="Proteomes" id="UP000282184"/>
    </source>
</evidence>
<comment type="caution">
    <text evidence="2">The sequence shown here is derived from an EMBL/GenBank/DDBJ whole genome shotgun (WGS) entry which is preliminary data.</text>
</comment>
<feature type="transmembrane region" description="Helical" evidence="1">
    <location>
        <begin position="150"/>
        <end position="173"/>
    </location>
</feature>
<dbReference type="Proteomes" id="UP000282184">
    <property type="component" value="Unassembled WGS sequence"/>
</dbReference>
<feature type="transmembrane region" description="Helical" evidence="1">
    <location>
        <begin position="197"/>
        <end position="217"/>
    </location>
</feature>
<proteinExistence type="predicted"/>
<dbReference type="EMBL" id="RXOF01000016">
    <property type="protein sequence ID" value="RTQ46217.1"/>
    <property type="molecule type" value="Genomic_DNA"/>
</dbReference>
<protein>
    <recommendedName>
        <fullName evidence="4">DUF2007 domain-containing protein</fullName>
    </recommendedName>
</protein>
<evidence type="ECO:0000256" key="1">
    <source>
        <dbReference type="SAM" id="Phobius"/>
    </source>
</evidence>
<reference evidence="2 3" key="1">
    <citation type="submission" date="2018-12" db="EMBL/GenBank/DDBJ databases">
        <title>Hymenobacter gummosus sp. nov., isolated from a spring.</title>
        <authorList>
            <person name="Nie L."/>
        </authorList>
    </citation>
    <scope>NUCLEOTIDE SEQUENCE [LARGE SCALE GENOMIC DNA]</scope>
    <source>
        <strain evidence="2 3">KCTC 52166</strain>
    </source>
</reference>
<evidence type="ECO:0008006" key="4">
    <source>
        <dbReference type="Google" id="ProtNLM"/>
    </source>
</evidence>
<evidence type="ECO:0000313" key="2">
    <source>
        <dbReference type="EMBL" id="RTQ46217.1"/>
    </source>
</evidence>
<dbReference type="AlphaFoldDB" id="A0A431TX66"/>
<sequence length="218" mass="24387">MPDSGFIQYQQFSTAGAAQALLALLEEHDIPYQTSRTRPAAEPSFAFHDAHQGYLVHLRPADVPRANALQDEENRRLIADADPGHYLFGFTDQELMDVLAHRADWSRYDVQLAEHLLRQRGHAPEVQGLQQLHTDQARQLPAPERSRPGWLIWGYVTALLGGVGGILLGWHLYSSRETLPDGRQHHTFSAHDRVHGLWIMGLGLVALLGFTALRLLAG</sequence>
<dbReference type="OrthoDB" id="9814194at2"/>
<keyword evidence="3" id="KW-1185">Reference proteome</keyword>
<dbReference type="RefSeq" id="WP_126695381.1">
    <property type="nucleotide sequence ID" value="NZ_RXOF01000016.1"/>
</dbReference>
<keyword evidence="1" id="KW-0812">Transmembrane</keyword>
<accession>A0A431TX66</accession>
<name>A0A431TX66_9BACT</name>
<keyword evidence="1" id="KW-1133">Transmembrane helix</keyword>
<keyword evidence="1" id="KW-0472">Membrane</keyword>
<organism evidence="2 3">
    <name type="scientific">Hymenobacter gummosus</name>
    <dbReference type="NCBI Taxonomy" id="1776032"/>
    <lineage>
        <taxon>Bacteria</taxon>
        <taxon>Pseudomonadati</taxon>
        <taxon>Bacteroidota</taxon>
        <taxon>Cytophagia</taxon>
        <taxon>Cytophagales</taxon>
        <taxon>Hymenobacteraceae</taxon>
        <taxon>Hymenobacter</taxon>
    </lineage>
</organism>